<evidence type="ECO:0000313" key="5">
    <source>
        <dbReference type="EMBL" id="QDU38232.1"/>
    </source>
</evidence>
<dbReference type="Proteomes" id="UP000320496">
    <property type="component" value="Chromosome"/>
</dbReference>
<dbReference type="OrthoDB" id="267530at2"/>
<evidence type="ECO:0000256" key="1">
    <source>
        <dbReference type="ARBA" id="ARBA00023016"/>
    </source>
</evidence>
<keyword evidence="6" id="KW-1185">Reference proteome</keyword>
<sequence>MSTTLTNRWDSLFSNAMDAVTREFDRDFRSTGNGIRNEFRRYGGLAVWEDDGHIHIEMDLPGLHLDDLSLSMEKGQLWIRGERKLPQHDRKTWYDERYYGAFQRVVVLNDSVDPESIDATLEDGVLYISIAKKAEHQPRRIEVKAGKGSQKRLEQN</sequence>
<evidence type="ECO:0000259" key="4">
    <source>
        <dbReference type="PROSITE" id="PS01031"/>
    </source>
</evidence>
<dbReference type="EMBL" id="CP036275">
    <property type="protein sequence ID" value="QDU38232.1"/>
    <property type="molecule type" value="Genomic_DNA"/>
</dbReference>
<dbReference type="InterPro" id="IPR002068">
    <property type="entry name" value="A-crystallin/Hsp20_dom"/>
</dbReference>
<keyword evidence="1" id="KW-0346">Stress response</keyword>
<dbReference type="GO" id="GO:0009408">
    <property type="term" value="P:response to heat"/>
    <property type="evidence" value="ECO:0007669"/>
    <property type="project" value="InterPro"/>
</dbReference>
<comment type="similarity">
    <text evidence="2 3">Belongs to the small heat shock protein (HSP20) family.</text>
</comment>
<evidence type="ECO:0000256" key="2">
    <source>
        <dbReference type="PROSITE-ProRule" id="PRU00285"/>
    </source>
</evidence>
<evidence type="ECO:0000313" key="6">
    <source>
        <dbReference type="Proteomes" id="UP000320496"/>
    </source>
</evidence>
<dbReference type="PANTHER" id="PTHR46733:SF4">
    <property type="entry name" value="HEAT SHOCK PROTEIN 21, CHLOROPLASTIC"/>
    <property type="match status" value="1"/>
</dbReference>
<dbReference type="CDD" id="cd06464">
    <property type="entry name" value="ACD_sHsps-like"/>
    <property type="match status" value="1"/>
</dbReference>
<dbReference type="RefSeq" id="WP_145369537.1">
    <property type="nucleotide sequence ID" value="NZ_CP036275.1"/>
</dbReference>
<dbReference type="Pfam" id="PF00011">
    <property type="entry name" value="HSP20"/>
    <property type="match status" value="1"/>
</dbReference>
<dbReference type="InterPro" id="IPR008978">
    <property type="entry name" value="HSP20-like_chaperone"/>
</dbReference>
<organism evidence="5 6">
    <name type="scientific">Maioricimonas rarisocia</name>
    <dbReference type="NCBI Taxonomy" id="2528026"/>
    <lineage>
        <taxon>Bacteria</taxon>
        <taxon>Pseudomonadati</taxon>
        <taxon>Planctomycetota</taxon>
        <taxon>Planctomycetia</taxon>
        <taxon>Planctomycetales</taxon>
        <taxon>Planctomycetaceae</taxon>
        <taxon>Maioricimonas</taxon>
    </lineage>
</organism>
<dbReference type="PROSITE" id="PS01031">
    <property type="entry name" value="SHSP"/>
    <property type="match status" value="1"/>
</dbReference>
<gene>
    <name evidence="5" type="primary">hspA_1</name>
    <name evidence="5" type="ORF">Mal4_25570</name>
</gene>
<name>A0A517Z6W6_9PLAN</name>
<proteinExistence type="inferred from homology"/>
<dbReference type="Gene3D" id="2.60.40.790">
    <property type="match status" value="1"/>
</dbReference>
<protein>
    <submittedName>
        <fullName evidence="5">Spore protein SP21</fullName>
    </submittedName>
</protein>
<dbReference type="SUPFAM" id="SSF49764">
    <property type="entry name" value="HSP20-like chaperones"/>
    <property type="match status" value="1"/>
</dbReference>
<evidence type="ECO:0000256" key="3">
    <source>
        <dbReference type="RuleBase" id="RU003616"/>
    </source>
</evidence>
<feature type="domain" description="SHSP" evidence="4">
    <location>
        <begin position="36"/>
        <end position="146"/>
    </location>
</feature>
<accession>A0A517Z6W6</accession>
<reference evidence="5 6" key="1">
    <citation type="submission" date="2019-02" db="EMBL/GenBank/DDBJ databases">
        <title>Deep-cultivation of Planctomycetes and their phenomic and genomic characterization uncovers novel biology.</title>
        <authorList>
            <person name="Wiegand S."/>
            <person name="Jogler M."/>
            <person name="Boedeker C."/>
            <person name="Pinto D."/>
            <person name="Vollmers J."/>
            <person name="Rivas-Marin E."/>
            <person name="Kohn T."/>
            <person name="Peeters S.H."/>
            <person name="Heuer A."/>
            <person name="Rast P."/>
            <person name="Oberbeckmann S."/>
            <person name="Bunk B."/>
            <person name="Jeske O."/>
            <person name="Meyerdierks A."/>
            <person name="Storesund J.E."/>
            <person name="Kallscheuer N."/>
            <person name="Luecker S."/>
            <person name="Lage O.M."/>
            <person name="Pohl T."/>
            <person name="Merkel B.J."/>
            <person name="Hornburger P."/>
            <person name="Mueller R.-W."/>
            <person name="Bruemmer F."/>
            <person name="Labrenz M."/>
            <person name="Spormann A.M."/>
            <person name="Op den Camp H."/>
            <person name="Overmann J."/>
            <person name="Amann R."/>
            <person name="Jetten M.S.M."/>
            <person name="Mascher T."/>
            <person name="Medema M.H."/>
            <person name="Devos D.P."/>
            <person name="Kaster A.-K."/>
            <person name="Ovreas L."/>
            <person name="Rohde M."/>
            <person name="Galperin M.Y."/>
            <person name="Jogler C."/>
        </authorList>
    </citation>
    <scope>NUCLEOTIDE SEQUENCE [LARGE SCALE GENOMIC DNA]</scope>
    <source>
        <strain evidence="5 6">Mal4</strain>
    </source>
</reference>
<dbReference type="AlphaFoldDB" id="A0A517Z6W6"/>
<dbReference type="KEGG" id="mri:Mal4_25570"/>
<dbReference type="PANTHER" id="PTHR46733">
    <property type="entry name" value="26.5 KDA HEAT SHOCK PROTEIN, MITOCHONDRIAL"/>
    <property type="match status" value="1"/>
</dbReference>
<dbReference type="InterPro" id="IPR044587">
    <property type="entry name" value="HSP21-like"/>
</dbReference>